<dbReference type="AlphaFoldDB" id="A0A9N9C5Y0"/>
<organism evidence="1 2">
    <name type="scientific">Funneliformis caledonium</name>
    <dbReference type="NCBI Taxonomy" id="1117310"/>
    <lineage>
        <taxon>Eukaryota</taxon>
        <taxon>Fungi</taxon>
        <taxon>Fungi incertae sedis</taxon>
        <taxon>Mucoromycota</taxon>
        <taxon>Glomeromycotina</taxon>
        <taxon>Glomeromycetes</taxon>
        <taxon>Glomerales</taxon>
        <taxon>Glomeraceae</taxon>
        <taxon>Funneliformis</taxon>
    </lineage>
</organism>
<name>A0A9N9C5Y0_9GLOM</name>
<keyword evidence="2" id="KW-1185">Reference proteome</keyword>
<comment type="caution">
    <text evidence="1">The sequence shown here is derived from an EMBL/GenBank/DDBJ whole genome shotgun (WGS) entry which is preliminary data.</text>
</comment>
<protein>
    <submittedName>
        <fullName evidence="1">4503_t:CDS:1</fullName>
    </submittedName>
</protein>
<accession>A0A9N9C5Y0</accession>
<sequence>MANYKRCNEEDVRVVVTIEEIKSTLSSKHDVDEHHLPKELFTFQLFVDEEVWIPPELNYKQMICHYLLGILKAIRKSINKKWPDLAKSMALECLDNVEHESLKVGDSFLFATCESNSINLSTRSLLSPTSLSDSTYQTSATNINSCIISALLSKSNLSHLLQKDLINQRSNDSFNEIQGQVYEFLNNNFFAVQTEDDDCFEQLDIEIIKHQLSVYLNSESKDIIEEFNWKLPVKLEKIQNICEEISNDIVNYLIDHLHWWQHNFTEEHSYSTIFLIGSCFKTKYLVDLVKLKFIENYKMEFTKSYISDLIFIDKSSSSASRHGAVIHIQDDKIKENYLKEIKKKNIEH</sequence>
<dbReference type="OrthoDB" id="10377676at2759"/>
<evidence type="ECO:0000313" key="1">
    <source>
        <dbReference type="EMBL" id="CAG8589186.1"/>
    </source>
</evidence>
<dbReference type="EMBL" id="CAJVPQ010002246">
    <property type="protein sequence ID" value="CAG8589186.1"/>
    <property type="molecule type" value="Genomic_DNA"/>
</dbReference>
<evidence type="ECO:0000313" key="2">
    <source>
        <dbReference type="Proteomes" id="UP000789570"/>
    </source>
</evidence>
<gene>
    <name evidence="1" type="ORF">FCALED_LOCUS8000</name>
</gene>
<proteinExistence type="predicted"/>
<dbReference type="Proteomes" id="UP000789570">
    <property type="component" value="Unassembled WGS sequence"/>
</dbReference>
<reference evidence="1" key="1">
    <citation type="submission" date="2021-06" db="EMBL/GenBank/DDBJ databases">
        <authorList>
            <person name="Kallberg Y."/>
            <person name="Tangrot J."/>
            <person name="Rosling A."/>
        </authorList>
    </citation>
    <scope>NUCLEOTIDE SEQUENCE</scope>
    <source>
        <strain evidence="1">UK204</strain>
    </source>
</reference>